<feature type="compositionally biased region" description="Low complexity" evidence="5">
    <location>
        <begin position="116"/>
        <end position="135"/>
    </location>
</feature>
<feature type="domain" description="RanBP2-type" evidence="6">
    <location>
        <begin position="71"/>
        <end position="100"/>
    </location>
</feature>
<dbReference type="InterPro" id="IPR012664">
    <property type="entry name" value="CHP02452"/>
</dbReference>
<dbReference type="InterPro" id="IPR019261">
    <property type="entry name" value="PARG_cat_microbial"/>
</dbReference>
<dbReference type="PROSITE" id="PS01358">
    <property type="entry name" value="ZF_RANBP2_1"/>
    <property type="match status" value="1"/>
</dbReference>
<feature type="compositionally biased region" description="Polar residues" evidence="5">
    <location>
        <begin position="2102"/>
        <end position="2111"/>
    </location>
</feature>
<keyword evidence="3" id="KW-0862">Zinc</keyword>
<dbReference type="SUPFAM" id="SSF52949">
    <property type="entry name" value="Macro domain-like"/>
    <property type="match status" value="1"/>
</dbReference>
<reference evidence="7" key="1">
    <citation type="submission" date="2021-02" db="EMBL/GenBank/DDBJ databases">
        <authorList>
            <person name="Nowell W R."/>
        </authorList>
    </citation>
    <scope>NUCLEOTIDE SEQUENCE</scope>
</reference>
<evidence type="ECO:0000256" key="5">
    <source>
        <dbReference type="SAM" id="MobiDB-lite"/>
    </source>
</evidence>
<dbReference type="GO" id="GO:0008270">
    <property type="term" value="F:zinc ion binding"/>
    <property type="evidence" value="ECO:0007669"/>
    <property type="project" value="UniProtKB-KW"/>
</dbReference>
<dbReference type="InterPro" id="IPR043472">
    <property type="entry name" value="Macro_dom-like"/>
</dbReference>
<keyword evidence="2 4" id="KW-0863">Zinc-finger</keyword>
<evidence type="ECO:0000259" key="6">
    <source>
        <dbReference type="PROSITE" id="PS50199"/>
    </source>
</evidence>
<proteinExistence type="predicted"/>
<sequence>MVKYQCLDDDTTFASARDNSASKIEPVKAESITDNDDTYYNRMHDNSKQQTETAQDSSDEEHNMATLQSTDVQDWKCRECGYVNEDSDTVCDTCGTCKPIRPSHEIHTNYSERRPSISSSESHSSSSASRNMYSRVDSPSPTSFRQQNSSREQSPSKTDESDDEKSSTHSSVRSRIRRKSSQSYSLDDNQDLSSTDAIKQKQSPKNSFRIHSPLRDQNPRKDDYKSEHNNSASDASSTVQKSNKYGINANSLYPNLYSSSISHNNEEAYNQSDSVEKKLSAYPENIHRTTDEQREPFQSLSLLRTSKSEHPIVAYIPDLPINIDKHQLLENMIRQALELRYRQKVLDVKCNTELGIGVIYLNNDHDKHHLINTIEKILIEPTNNITVSVVDELELISYIVIDNNDPKDLPTVDDICQRWVQLYKTCSPPKCEQLSNQFSNIFRIVTHSLDELIDAMSVREFLINKQIASVYFHADCCFFEDLPRTFNSDRLKQAISKQITEQYMSKELIYIQYNKNGANAVVLTSGRARIWMFHNSIEIDGRIIIKKDQLACRLIIQNVPKTISTVLIQNHKIFANTVIKTLPSNDHVILELSNRNIYDTCIDQGVLRIGDVTLLIEAYTISSNPENSDIDDENWYETEMCGYKPDIMPFMSDPHHPIFRYKWNSQAFLDQFHRWTSENRHSNDKNQVEHEKLCNHKRHLLRMTVMLNTIGVIKKGYYRIGEKEMKLKPDRIKTIVYNHQSKLQHGKTILLSQALQCPYPRTSVEVINEDCLIVYKKLVSQGCRPVILNMANATTPGGGYRRGDGAQEETLFRRSNYFQSLDRELDDGKPSARFYCSSNGELEALNARDSLYPMDNYGAIYTSGMTVVRQPEEIGYPFMDIPMYDVCGIAMAAYRDPKVDKNLLTSKYSIGTRKKIENIFAIAYQHKHDCLVLSALGCGAFRNPPKHIATIFKSVIDQYAGFFKSVYFAIIDDHNTGQDFNPNGNYEPFQNVFKDYSAVPRKHKLVDMMIGPWKILKQINDTEVKLSDIKICYLKPCRDGGKCNHLKNEQHCREYSHPPLCSNTENKTSCKEKHDDQHILWFKHRLQCSYGGECTLIDKDVTHMNEFEHPEFCRDGGNCENLDHEHLKSYRHLPLCRHRRQCVEYNRRPNDHCMKFRHCIPMCCFGKFCTRFHDDKHLQEETHPFRSPPCPFTPFHCQAYNTLSQTDNIKTLPIDIQNHCLLHSHVCRYGRQCRETSDVHWNNTIHVARHMCPYDNKCTKMHNEEHLNSFSHPGIPDIRRLCHYHIYKCQDKRKSEHILKYRHDGNHDNSGVINYFGQNRMTDFVSNQEHMLKAIQDYAIHLKQTLLIPKEIQKFIKGLQPVHRCSKTIFESILVHGHVMSSEHMEHLKKPRFAAQAAQEHKHVQSILNRYKTPQIEDHAREYIRALISQEYSRKYTSNPTFGIDTSSSMASATPNDFNETIRKEERFLKSMIKPEEITIIRKRAIDIAEASWNLRDTPTGIKHAPDKVLGTNKHIFSILGPHFGYYYGDIFLIFKNEVMLHPDANFSPQAATSFPSGNTFSWRPWVKDPGSDQAKIKCFHQSKLHCSIPGYEYIAAAELIAITGLHKKTMDVNIKDILKRWKKTDSHQVFEAHLPQLIPLDYIDAVYIPKNLFNSLTPAARESANKAFGHSLHITDHEVNLGLNGDVDVRSLDKSRSKYQDYVIEKLIEKIEKHIEHPTHFYGTVITLAPSRFSDHILVPITINKAYDQYRHTHKGNTSADDTYIYWKAMYGDMMITLSDEPISFDRTQPNIRYLVCYVAERPSTTTSANYNESYSYINAGEPYRHGVIVTNGHCSSSSRTFYRGCNIEGFLTYCLKIEKNTGQVTLSHAGSNGIYCYETITCNFPKTTLDLNKLIYIHVSAGSQKVPIQNLIISFEQILDLHPSFDKNFKPGNDAVSRDKKPHRRDRSPSPKSAQPSREKSPSLFQKAGQAFKNAIGYDGNDKKLEPCSHSINCLLQESPKHMKEFSHPCPYSELCSKKDKEPYLTHEPHRVEQCSSKNSCQKLNDPIHRAKYRHHGYPDFLVPCRHEKKCQDTTFHHRIKYSHGENEGIKKDTKDVVPDNSSPKSTLPYQAAASSDLKTDDQQTSCRYGSDCRYQNDSQHCSKYSHPYSSSEARDPCTPCRYGRDCRDRSNRQHCSKYSHSYDQGSKSSVNLNHERTPCRYGRDCRDKYDSGHCSKYLHPHNDGCNSSSISSHDQTPCRYGRDCRDKSNPQHCSKYSHPHNDGSNSSSISSHDQIPCRYGRDCRDKNDSGHCSKYSHDHGPRPSSILNHNQTPCRYGRDCRDKHDPRHCSKYSHANK</sequence>
<evidence type="ECO:0000313" key="9">
    <source>
        <dbReference type="Proteomes" id="UP000663845"/>
    </source>
</evidence>
<name>A0A815A9W3_9BILA</name>
<dbReference type="Proteomes" id="UP000663845">
    <property type="component" value="Unassembled WGS sequence"/>
</dbReference>
<evidence type="ECO:0000256" key="4">
    <source>
        <dbReference type="PROSITE-ProRule" id="PRU00322"/>
    </source>
</evidence>
<feature type="region of interest" description="Disordered" evidence="5">
    <location>
        <begin position="1931"/>
        <end position="1966"/>
    </location>
</feature>
<dbReference type="NCBIfam" id="TIGR02452">
    <property type="entry name" value="TIGR02452 family protein"/>
    <property type="match status" value="1"/>
</dbReference>
<dbReference type="Proteomes" id="UP000663844">
    <property type="component" value="Unassembled WGS sequence"/>
</dbReference>
<feature type="compositionally biased region" description="Polar residues" evidence="5">
    <location>
        <begin position="229"/>
        <end position="242"/>
    </location>
</feature>
<comment type="caution">
    <text evidence="7">The sequence shown here is derived from an EMBL/GenBank/DDBJ whole genome shotgun (WGS) entry which is preliminary data.</text>
</comment>
<dbReference type="Pfam" id="PF10021">
    <property type="entry name" value="PARG_cat_microb"/>
    <property type="match status" value="1"/>
</dbReference>
<dbReference type="PROSITE" id="PS50199">
    <property type="entry name" value="ZF_RANBP2_2"/>
    <property type="match status" value="1"/>
</dbReference>
<feature type="compositionally biased region" description="Basic and acidic residues" evidence="5">
    <location>
        <begin position="2088"/>
        <end position="2100"/>
    </location>
</feature>
<evidence type="ECO:0000256" key="3">
    <source>
        <dbReference type="ARBA" id="ARBA00022833"/>
    </source>
</evidence>
<feature type="region of interest" description="Disordered" evidence="5">
    <location>
        <begin position="108"/>
        <end position="242"/>
    </location>
</feature>
<evidence type="ECO:0000313" key="8">
    <source>
        <dbReference type="EMBL" id="CAF3748461.1"/>
    </source>
</evidence>
<gene>
    <name evidence="7" type="ORF">JYZ213_LOCUS29774</name>
    <name evidence="8" type="ORF">OXD698_LOCUS15309</name>
</gene>
<dbReference type="InterPro" id="IPR001876">
    <property type="entry name" value="Znf_RanBP2"/>
</dbReference>
<evidence type="ECO:0000313" key="7">
    <source>
        <dbReference type="EMBL" id="CAF1253984.1"/>
    </source>
</evidence>
<feature type="compositionally biased region" description="Polar residues" evidence="5">
    <location>
        <begin position="137"/>
        <end position="153"/>
    </location>
</feature>
<dbReference type="Gene3D" id="3.40.220.10">
    <property type="entry name" value="Leucine Aminopeptidase, subunit E, domain 1"/>
    <property type="match status" value="1"/>
</dbReference>
<feature type="region of interest" description="Disordered" evidence="5">
    <location>
        <begin position="18"/>
        <end position="70"/>
    </location>
</feature>
<organism evidence="7 9">
    <name type="scientific">Adineta steineri</name>
    <dbReference type="NCBI Taxonomy" id="433720"/>
    <lineage>
        <taxon>Eukaryota</taxon>
        <taxon>Metazoa</taxon>
        <taxon>Spiralia</taxon>
        <taxon>Gnathifera</taxon>
        <taxon>Rotifera</taxon>
        <taxon>Eurotatoria</taxon>
        <taxon>Bdelloidea</taxon>
        <taxon>Adinetida</taxon>
        <taxon>Adinetidae</taxon>
        <taxon>Adineta</taxon>
    </lineage>
</organism>
<keyword evidence="1" id="KW-0479">Metal-binding</keyword>
<feature type="compositionally biased region" description="Basic and acidic residues" evidence="5">
    <location>
        <begin position="213"/>
        <end position="228"/>
    </location>
</feature>
<feature type="region of interest" description="Disordered" evidence="5">
    <location>
        <begin position="2088"/>
        <end position="2159"/>
    </location>
</feature>
<evidence type="ECO:0000256" key="2">
    <source>
        <dbReference type="ARBA" id="ARBA00022771"/>
    </source>
</evidence>
<dbReference type="PANTHER" id="PTHR35596:SF1">
    <property type="entry name" value="MICROBIAL-TYPE PARG CATALYTIC DOMAIN-CONTAINING PROTEIN"/>
    <property type="match status" value="1"/>
</dbReference>
<feature type="compositionally biased region" description="Polar residues" evidence="5">
    <location>
        <begin position="2125"/>
        <end position="2154"/>
    </location>
</feature>
<evidence type="ECO:0000256" key="1">
    <source>
        <dbReference type="ARBA" id="ARBA00022723"/>
    </source>
</evidence>
<protein>
    <recommendedName>
        <fullName evidence="6">RanBP2-type domain-containing protein</fullName>
    </recommendedName>
</protein>
<dbReference type="EMBL" id="CAJOAZ010001005">
    <property type="protein sequence ID" value="CAF3748461.1"/>
    <property type="molecule type" value="Genomic_DNA"/>
</dbReference>
<dbReference type="PANTHER" id="PTHR35596">
    <property type="entry name" value="DUF2263 DOMAIN-CONTAINING PROTEIN"/>
    <property type="match status" value="1"/>
</dbReference>
<accession>A0A815A9W3</accession>
<feature type="compositionally biased region" description="Polar residues" evidence="5">
    <location>
        <begin position="191"/>
        <end position="206"/>
    </location>
</feature>
<dbReference type="EMBL" id="CAJNOG010000462">
    <property type="protein sequence ID" value="CAF1253984.1"/>
    <property type="molecule type" value="Genomic_DNA"/>
</dbReference>